<keyword evidence="2" id="KW-1185">Reference proteome</keyword>
<dbReference type="Proteomes" id="UP001153678">
    <property type="component" value="Unassembled WGS sequence"/>
</dbReference>
<evidence type="ECO:0000313" key="1">
    <source>
        <dbReference type="EMBL" id="CAI2201030.1"/>
    </source>
</evidence>
<evidence type="ECO:0000313" key="2">
    <source>
        <dbReference type="Proteomes" id="UP001153678"/>
    </source>
</evidence>
<sequence length="77" mass="9253">SHEWKKLNDAFIYENLQSISEEFLWKENVDIRQWIEDERILLGSHQSNMLAPSEKLIVEFHKVWKSLGGAQSYRFRC</sequence>
<dbReference type="EMBL" id="CAMKVN010026259">
    <property type="protein sequence ID" value="CAI2201030.1"/>
    <property type="molecule type" value="Genomic_DNA"/>
</dbReference>
<gene>
    <name evidence="1" type="ORF">FWILDA_LOCUS19863</name>
</gene>
<dbReference type="AlphaFoldDB" id="A0A9W4X164"/>
<name>A0A9W4X164_9GLOM</name>
<proteinExistence type="predicted"/>
<protein>
    <submittedName>
        <fullName evidence="1">8071_t:CDS:1</fullName>
    </submittedName>
</protein>
<comment type="caution">
    <text evidence="1">The sequence shown here is derived from an EMBL/GenBank/DDBJ whole genome shotgun (WGS) entry which is preliminary data.</text>
</comment>
<organism evidence="1 2">
    <name type="scientific">Funneliformis geosporum</name>
    <dbReference type="NCBI Taxonomy" id="1117311"/>
    <lineage>
        <taxon>Eukaryota</taxon>
        <taxon>Fungi</taxon>
        <taxon>Fungi incertae sedis</taxon>
        <taxon>Mucoromycota</taxon>
        <taxon>Glomeromycotina</taxon>
        <taxon>Glomeromycetes</taxon>
        <taxon>Glomerales</taxon>
        <taxon>Glomeraceae</taxon>
        <taxon>Funneliformis</taxon>
    </lineage>
</organism>
<reference evidence="1" key="1">
    <citation type="submission" date="2022-08" db="EMBL/GenBank/DDBJ databases">
        <authorList>
            <person name="Kallberg Y."/>
            <person name="Tangrot J."/>
            <person name="Rosling A."/>
        </authorList>
    </citation>
    <scope>NUCLEOTIDE SEQUENCE</scope>
    <source>
        <strain evidence="1">Wild A</strain>
    </source>
</reference>
<feature type="non-terminal residue" evidence="1">
    <location>
        <position position="1"/>
    </location>
</feature>
<accession>A0A9W4X164</accession>